<feature type="active site" description="Proton donor" evidence="4">
    <location>
        <position position="8"/>
    </location>
</feature>
<dbReference type="InterPro" id="IPR009206">
    <property type="entry name" value="Nucleotidase_putative"/>
</dbReference>
<keyword evidence="6" id="KW-1185">Reference proteome</keyword>
<dbReference type="Gene3D" id="3.40.50.1000">
    <property type="entry name" value="HAD superfamily/HAD-like"/>
    <property type="match status" value="1"/>
</dbReference>
<evidence type="ECO:0000256" key="3">
    <source>
        <dbReference type="PIRNR" id="PIRNR021362"/>
    </source>
</evidence>
<dbReference type="InterPro" id="IPR010708">
    <property type="entry name" value="5'(3')-deoxyribonucleotidase"/>
</dbReference>
<keyword evidence="2 3" id="KW-0378">Hydrolase</keyword>
<gene>
    <name evidence="5" type="ORF">Psch_03363</name>
</gene>
<dbReference type="EMBL" id="QFGA01000003">
    <property type="protein sequence ID" value="TEB04602.1"/>
    <property type="molecule type" value="Genomic_DNA"/>
</dbReference>
<dbReference type="RefSeq" id="WP_190258960.1">
    <property type="nucleotide sequence ID" value="NZ_QFGA01000003.1"/>
</dbReference>
<dbReference type="AlphaFoldDB" id="A0A4Y7R781"/>
<name>A0A4Y7R781_9FIRM</name>
<comment type="caution">
    <text evidence="5">The sequence shown here is derived from an EMBL/GenBank/DDBJ whole genome shotgun (WGS) entry which is preliminary data.</text>
</comment>
<dbReference type="Pfam" id="PF06941">
    <property type="entry name" value="NT5C"/>
    <property type="match status" value="1"/>
</dbReference>
<dbReference type="PANTHER" id="PTHR35134:SF2">
    <property type="entry name" value="NUCLEOTIDASE YQFW-RELATED"/>
    <property type="match status" value="1"/>
</dbReference>
<feature type="active site" description="Nucleophile" evidence="4">
    <location>
        <position position="6"/>
    </location>
</feature>
<evidence type="ECO:0000313" key="5">
    <source>
        <dbReference type="EMBL" id="TEB04602.1"/>
    </source>
</evidence>
<evidence type="ECO:0000256" key="2">
    <source>
        <dbReference type="ARBA" id="ARBA00022801"/>
    </source>
</evidence>
<dbReference type="PIRSF" id="PIRSF021362">
    <property type="entry name" value="UCP021362_HAD"/>
    <property type="match status" value="1"/>
</dbReference>
<protein>
    <recommendedName>
        <fullName evidence="3">Nucleotidase</fullName>
        <ecNumber evidence="3">3.1.3.-</ecNumber>
    </recommendedName>
</protein>
<dbReference type="PANTHER" id="PTHR35134">
    <property type="entry name" value="NUCLEOTIDASE YQFW-RELATED"/>
    <property type="match status" value="1"/>
</dbReference>
<proteinExistence type="inferred from homology"/>
<dbReference type="EC" id="3.1.3.-" evidence="3"/>
<dbReference type="Proteomes" id="UP000298324">
    <property type="component" value="Unassembled WGS sequence"/>
</dbReference>
<dbReference type="GO" id="GO:0009264">
    <property type="term" value="P:deoxyribonucleotide catabolic process"/>
    <property type="evidence" value="ECO:0007669"/>
    <property type="project" value="InterPro"/>
</dbReference>
<dbReference type="InterPro" id="IPR023214">
    <property type="entry name" value="HAD_sf"/>
</dbReference>
<dbReference type="InterPro" id="IPR036412">
    <property type="entry name" value="HAD-like_sf"/>
</dbReference>
<reference evidence="5 6" key="1">
    <citation type="journal article" date="2018" name="Environ. Microbiol.">
        <title>Novel energy conservation strategies and behaviour of Pelotomaculum schinkii driving syntrophic propionate catabolism.</title>
        <authorList>
            <person name="Hidalgo-Ahumada C.A.P."/>
            <person name="Nobu M.K."/>
            <person name="Narihiro T."/>
            <person name="Tamaki H."/>
            <person name="Liu W.T."/>
            <person name="Kamagata Y."/>
            <person name="Stams A.J.M."/>
            <person name="Imachi H."/>
            <person name="Sousa D.Z."/>
        </authorList>
    </citation>
    <scope>NUCLEOTIDE SEQUENCE [LARGE SCALE GENOMIC DNA]</scope>
    <source>
        <strain evidence="5 6">HH</strain>
    </source>
</reference>
<comment type="similarity">
    <text evidence="1 3">Belongs to the 5'(3')-deoxyribonucleotidase family.</text>
</comment>
<evidence type="ECO:0000256" key="1">
    <source>
        <dbReference type="ARBA" id="ARBA00009589"/>
    </source>
</evidence>
<sequence length="197" mass="22635">MRVGVDIDGVLADSLPLWVKELNDYFKQNKSLQQIQLQDVCRTYGITGEELLGFLHDRGRFLMTSPPPLPGASYYLNQIKKSHDIFIVSARDEKYGRETRDWLHKNSLPFDEILLLGSHDKREACLTNDLNVLIEDTLKISVEVSAAGVPVLLMDAPYNQGVLPGLVYRTYSWQEIYRTIADEPHWFDRVFSKEVSF</sequence>
<evidence type="ECO:0000256" key="4">
    <source>
        <dbReference type="PIRSR" id="PIRSR610708-1"/>
    </source>
</evidence>
<organism evidence="5 6">
    <name type="scientific">Pelotomaculum schinkii</name>
    <dbReference type="NCBI Taxonomy" id="78350"/>
    <lineage>
        <taxon>Bacteria</taxon>
        <taxon>Bacillati</taxon>
        <taxon>Bacillota</taxon>
        <taxon>Clostridia</taxon>
        <taxon>Eubacteriales</taxon>
        <taxon>Desulfotomaculaceae</taxon>
        <taxon>Pelotomaculum</taxon>
    </lineage>
</organism>
<dbReference type="SUPFAM" id="SSF56784">
    <property type="entry name" value="HAD-like"/>
    <property type="match status" value="1"/>
</dbReference>
<evidence type="ECO:0000313" key="6">
    <source>
        <dbReference type="Proteomes" id="UP000298324"/>
    </source>
</evidence>
<dbReference type="GO" id="GO:0008253">
    <property type="term" value="F:5'-nucleotidase activity"/>
    <property type="evidence" value="ECO:0007669"/>
    <property type="project" value="InterPro"/>
</dbReference>
<dbReference type="InterPro" id="IPR052419">
    <property type="entry name" value="5_3-deoxyribonucleotidase-like"/>
</dbReference>
<accession>A0A4Y7R781</accession>